<evidence type="ECO:0000256" key="6">
    <source>
        <dbReference type="ARBA" id="ARBA00022741"/>
    </source>
</evidence>
<dbReference type="PROSITE" id="PS51194">
    <property type="entry name" value="HELICASE_CTER"/>
    <property type="match status" value="1"/>
</dbReference>
<feature type="compositionally biased region" description="Basic and acidic residues" evidence="14">
    <location>
        <begin position="960"/>
        <end position="981"/>
    </location>
</feature>
<evidence type="ECO:0000256" key="4">
    <source>
        <dbReference type="ARBA" id="ARBA00012552"/>
    </source>
</evidence>
<feature type="region of interest" description="Disordered" evidence="14">
    <location>
        <begin position="106"/>
        <end position="125"/>
    </location>
</feature>
<feature type="compositionally biased region" description="Basic and acidic residues" evidence="14">
    <location>
        <begin position="724"/>
        <end position="734"/>
    </location>
</feature>
<dbReference type="InterPro" id="IPR050079">
    <property type="entry name" value="DEAD_box_RNA_helicase"/>
</dbReference>
<feature type="domain" description="Helicase ATP-binding" evidence="15">
    <location>
        <begin position="156"/>
        <end position="355"/>
    </location>
</feature>
<evidence type="ECO:0000313" key="18">
    <source>
        <dbReference type="EMBL" id="KAG7563099.1"/>
    </source>
</evidence>
<evidence type="ECO:0000259" key="17">
    <source>
        <dbReference type="PROSITE" id="PS51195"/>
    </source>
</evidence>
<evidence type="ECO:0000256" key="9">
    <source>
        <dbReference type="ARBA" id="ARBA00022840"/>
    </source>
</evidence>
<feature type="domain" description="Helicase C-terminal" evidence="16">
    <location>
        <begin position="426"/>
        <end position="568"/>
    </location>
</feature>
<keyword evidence="5" id="KW-0690">Ribosome biogenesis</keyword>
<dbReference type="PANTHER" id="PTHR47959">
    <property type="entry name" value="ATP-DEPENDENT RNA HELICASE RHLE-RELATED"/>
    <property type="match status" value="1"/>
</dbReference>
<dbReference type="EMBL" id="JABELV010000020">
    <property type="protein sequence ID" value="KAG7563099.1"/>
    <property type="molecule type" value="Genomic_DNA"/>
</dbReference>
<feature type="compositionally biased region" description="Acidic residues" evidence="14">
    <location>
        <begin position="234"/>
        <end position="243"/>
    </location>
</feature>
<evidence type="ECO:0000256" key="2">
    <source>
        <dbReference type="ARBA" id="ARBA00004123"/>
    </source>
</evidence>
<dbReference type="CDD" id="cd18787">
    <property type="entry name" value="SF2_C_DEAD"/>
    <property type="match status" value="1"/>
</dbReference>
<dbReference type="GO" id="GO:0005730">
    <property type="term" value="C:nucleolus"/>
    <property type="evidence" value="ECO:0007669"/>
    <property type="project" value="UniProtKB-SubCell"/>
</dbReference>
<dbReference type="SMART" id="SM00487">
    <property type="entry name" value="DEXDc"/>
    <property type="match status" value="1"/>
</dbReference>
<dbReference type="InterPro" id="IPR012541">
    <property type="entry name" value="DBP10_C"/>
</dbReference>
<dbReference type="GO" id="GO:0005524">
    <property type="term" value="F:ATP binding"/>
    <property type="evidence" value="ECO:0007669"/>
    <property type="project" value="UniProtKB-KW"/>
</dbReference>
<reference evidence="18" key="1">
    <citation type="submission" date="2020-04" db="EMBL/GenBank/DDBJ databases">
        <title>Analysis of mating type loci in Filobasidium floriforme.</title>
        <authorList>
            <person name="Nowrousian M."/>
        </authorList>
    </citation>
    <scope>NUCLEOTIDE SEQUENCE</scope>
    <source>
        <strain evidence="18">CBS 6242</strain>
    </source>
</reference>
<gene>
    <name evidence="18" type="ORF">FFLO_01407</name>
</gene>
<dbReference type="GO" id="GO:0003724">
    <property type="term" value="F:RNA helicase activity"/>
    <property type="evidence" value="ECO:0007669"/>
    <property type="project" value="UniProtKB-EC"/>
</dbReference>
<name>A0A8K0JPI7_9TREE</name>
<evidence type="ECO:0000256" key="5">
    <source>
        <dbReference type="ARBA" id="ARBA00022517"/>
    </source>
</evidence>
<keyword evidence="7" id="KW-0378">Hydrolase</keyword>
<proteinExistence type="inferred from homology"/>
<feature type="region of interest" description="Disordered" evidence="14">
    <location>
        <begin position="224"/>
        <end position="246"/>
    </location>
</feature>
<organism evidence="18 19">
    <name type="scientific">Filobasidium floriforme</name>
    <dbReference type="NCBI Taxonomy" id="5210"/>
    <lineage>
        <taxon>Eukaryota</taxon>
        <taxon>Fungi</taxon>
        <taxon>Dikarya</taxon>
        <taxon>Basidiomycota</taxon>
        <taxon>Agaricomycotina</taxon>
        <taxon>Tremellomycetes</taxon>
        <taxon>Filobasidiales</taxon>
        <taxon>Filobasidiaceae</taxon>
        <taxon>Filobasidium</taxon>
    </lineage>
</organism>
<protein>
    <recommendedName>
        <fullName evidence="4">RNA helicase</fullName>
        <ecNumber evidence="4">3.6.4.13</ecNumber>
    </recommendedName>
</protein>
<dbReference type="Pfam" id="PF00270">
    <property type="entry name" value="DEAD"/>
    <property type="match status" value="1"/>
</dbReference>
<feature type="domain" description="DEAD-box RNA helicase Q" evidence="17">
    <location>
        <begin position="123"/>
        <end position="151"/>
    </location>
</feature>
<feature type="compositionally biased region" description="Basic and acidic residues" evidence="14">
    <location>
        <begin position="919"/>
        <end position="932"/>
    </location>
</feature>
<dbReference type="GO" id="GO:0010467">
    <property type="term" value="P:gene expression"/>
    <property type="evidence" value="ECO:0007669"/>
    <property type="project" value="UniProtKB-ARBA"/>
</dbReference>
<keyword evidence="10" id="KW-0694">RNA-binding</keyword>
<dbReference type="InterPro" id="IPR000629">
    <property type="entry name" value="RNA-helicase_DEAD-box_CS"/>
</dbReference>
<dbReference type="SMART" id="SM00490">
    <property type="entry name" value="HELICc"/>
    <property type="match status" value="1"/>
</dbReference>
<keyword evidence="9" id="KW-0067">ATP-binding</keyword>
<evidence type="ECO:0000256" key="14">
    <source>
        <dbReference type="SAM" id="MobiDB-lite"/>
    </source>
</evidence>
<evidence type="ECO:0000313" key="19">
    <source>
        <dbReference type="Proteomes" id="UP000812966"/>
    </source>
</evidence>
<dbReference type="PROSITE" id="PS51192">
    <property type="entry name" value="HELICASE_ATP_BIND_1"/>
    <property type="match status" value="1"/>
</dbReference>
<dbReference type="GO" id="GO:0042254">
    <property type="term" value="P:ribosome biogenesis"/>
    <property type="evidence" value="ECO:0007669"/>
    <property type="project" value="UniProtKB-KW"/>
</dbReference>
<dbReference type="InterPro" id="IPR014014">
    <property type="entry name" value="RNA_helicase_DEAD_Q_motif"/>
</dbReference>
<evidence type="ECO:0000256" key="7">
    <source>
        <dbReference type="ARBA" id="ARBA00022801"/>
    </source>
</evidence>
<evidence type="ECO:0000256" key="13">
    <source>
        <dbReference type="PROSITE-ProRule" id="PRU00552"/>
    </source>
</evidence>
<keyword evidence="8" id="KW-0347">Helicase</keyword>
<evidence type="ECO:0000256" key="1">
    <source>
        <dbReference type="ARBA" id="ARBA00003706"/>
    </source>
</evidence>
<dbReference type="Pfam" id="PF00271">
    <property type="entry name" value="Helicase_C"/>
    <property type="match status" value="1"/>
</dbReference>
<comment type="function">
    <text evidence="1">ATP-binding RNA helicase involved in the biogenesis of 60S ribosomal subunits and is required for the normal formation of 25S and 5.8S rRNAs.</text>
</comment>
<dbReference type="PROSITE" id="PS00039">
    <property type="entry name" value="DEAD_ATP_HELICASE"/>
    <property type="match status" value="1"/>
</dbReference>
<sequence>MAPRISRGSDRSKSPAAGGKRKLDFMQEDQDDDYEVVRATGRGGLDSDDDEASAKDFSSMLAGGSSMARQAGKDDGYGTDEEEAEIANMMGSKLKQDGMSAVKAHAAKGKGKEKETKGLTGGGSWQSMGLAPPLLKSLLQRGYKTPTPIQRAAIPSAIASPPRDLVGMARTGSGKTLAYMIPLLQRFGARHSSKFGPRALILCPGRELAVQILRVGKEMARGFKQSKASRHAGDDEESDEGEDALSKTQDLRWGLVVGGEGLDEQFSMIANNPDVIIATPGRLLHLIVEMNLDLRSIEYVVFDEADRLFEMGFEVQLHEILHRLPPTRQTLLFSATLPKSLVEFARAGLTNPKLIRLDAESKISTDLRMAFFSVKPADKEAALLSLLKEVIKVPVDQQGVSRLQEEDEDEDGEASKKRFKKSKEHSVRRIMASHQAIIFAATKHHVEYLTTLLQVAGYTTSHIYGSLDQTARKFQMDSFRRGYTNLLVVTDVAARGIDIPIMENVINYDFPTGSRVFVHRVGRTARAGRKGWAWSFVTTAELPYLLDLQLFLGRPLVPPTGFTGDEAEYTSGLVLGPLPRDSLDTENEHVSTTLMERAPNLKILKEVVRKGQAMYERSQGKASQESYRRSKAMVKDPAWPLQGSLTAENKVHPIYEQLAIERYKSDGNPDSADMAAARKAFLSRVTNFQPAETVFEMGTRGKSSVAAEIMKGRRKTLDQVVKRRKAQIEGDKGESALGESRVPHLADAPVPDQMDSDVDMSEADEDQLETVFEKTKPTPTDFKDDQFYMSHYQSGAAADRGYSLKDGQSFVEQARNATFDLAGDDGVVARRQGFSQLTWDRKKKKFVQGDGTGSDNKKLVKTESGARLPASFRSGRFDEWKAKKRVVIPKVGDAEGDHARGQGSTGMNKYRHNNSYEAKPLDPKSTTYEKKVYMQKKKAEKSAEADGVPGPKTGYAGQKARSELRDVNAIRRDRKVQEQRRAKNARPSKKGGKGAGKGGASKGRARR</sequence>
<evidence type="ECO:0000259" key="16">
    <source>
        <dbReference type="PROSITE" id="PS51194"/>
    </source>
</evidence>
<dbReference type="PROSITE" id="PS51195">
    <property type="entry name" value="Q_MOTIF"/>
    <property type="match status" value="1"/>
</dbReference>
<dbReference type="EC" id="3.6.4.13" evidence="4"/>
<feature type="region of interest" description="Disordered" evidence="14">
    <location>
        <begin position="401"/>
        <end position="420"/>
    </location>
</feature>
<dbReference type="AlphaFoldDB" id="A0A8K0JPI7"/>
<accession>A0A8K0JPI7</accession>
<feature type="region of interest" description="Disordered" evidence="14">
    <location>
        <begin position="891"/>
        <end position="1007"/>
    </location>
</feature>
<feature type="region of interest" description="Disordered" evidence="14">
    <location>
        <begin position="724"/>
        <end position="758"/>
    </location>
</feature>
<dbReference type="InterPro" id="IPR011545">
    <property type="entry name" value="DEAD/DEAH_box_helicase_dom"/>
</dbReference>
<dbReference type="InterPro" id="IPR027417">
    <property type="entry name" value="P-loop_NTPase"/>
</dbReference>
<keyword evidence="6" id="KW-0547">Nucleotide-binding</keyword>
<keyword evidence="19" id="KW-1185">Reference proteome</keyword>
<keyword evidence="11" id="KW-0539">Nucleus</keyword>
<feature type="short sequence motif" description="Q motif" evidence="13">
    <location>
        <begin position="123"/>
        <end position="151"/>
    </location>
</feature>
<comment type="caution">
    <text evidence="18">The sequence shown here is derived from an EMBL/GenBank/DDBJ whole genome shotgun (WGS) entry which is preliminary data.</text>
</comment>
<dbReference type="GO" id="GO:0005829">
    <property type="term" value="C:cytosol"/>
    <property type="evidence" value="ECO:0007669"/>
    <property type="project" value="TreeGrafter"/>
</dbReference>
<dbReference type="GO" id="GO:0016787">
    <property type="term" value="F:hydrolase activity"/>
    <property type="evidence" value="ECO:0007669"/>
    <property type="project" value="UniProtKB-KW"/>
</dbReference>
<evidence type="ECO:0000256" key="10">
    <source>
        <dbReference type="ARBA" id="ARBA00022884"/>
    </source>
</evidence>
<comment type="catalytic activity">
    <reaction evidence="12">
        <text>ATP + H2O = ADP + phosphate + H(+)</text>
        <dbReference type="Rhea" id="RHEA:13065"/>
        <dbReference type="ChEBI" id="CHEBI:15377"/>
        <dbReference type="ChEBI" id="CHEBI:15378"/>
        <dbReference type="ChEBI" id="CHEBI:30616"/>
        <dbReference type="ChEBI" id="CHEBI:43474"/>
        <dbReference type="ChEBI" id="CHEBI:456216"/>
        <dbReference type="EC" id="3.6.4.13"/>
    </reaction>
</comment>
<evidence type="ECO:0000256" key="8">
    <source>
        <dbReference type="ARBA" id="ARBA00022806"/>
    </source>
</evidence>
<evidence type="ECO:0000256" key="11">
    <source>
        <dbReference type="ARBA" id="ARBA00023242"/>
    </source>
</evidence>
<comment type="subcellular location">
    <subcellularLocation>
        <location evidence="2">Nucleus</location>
    </subcellularLocation>
</comment>
<dbReference type="PANTHER" id="PTHR47959:SF8">
    <property type="entry name" value="RNA HELICASE"/>
    <property type="match status" value="1"/>
</dbReference>
<dbReference type="InterPro" id="IPR014001">
    <property type="entry name" value="Helicase_ATP-bd"/>
</dbReference>
<evidence type="ECO:0000256" key="3">
    <source>
        <dbReference type="ARBA" id="ARBA00010379"/>
    </source>
</evidence>
<dbReference type="Proteomes" id="UP000812966">
    <property type="component" value="Unassembled WGS sequence"/>
</dbReference>
<comment type="similarity">
    <text evidence="3">Belongs to the DEAD box helicase family. DDX54/DBP10 subfamily.</text>
</comment>
<dbReference type="InterPro" id="IPR001650">
    <property type="entry name" value="Helicase_C-like"/>
</dbReference>
<dbReference type="SUPFAM" id="SSF52540">
    <property type="entry name" value="P-loop containing nucleoside triphosphate hydrolases"/>
    <property type="match status" value="2"/>
</dbReference>
<dbReference type="GO" id="GO:0003723">
    <property type="term" value="F:RNA binding"/>
    <property type="evidence" value="ECO:0007669"/>
    <property type="project" value="UniProtKB-KW"/>
</dbReference>
<feature type="region of interest" description="Disordered" evidence="14">
    <location>
        <begin position="1"/>
        <end position="80"/>
    </location>
</feature>
<dbReference type="Gene3D" id="3.40.50.300">
    <property type="entry name" value="P-loop containing nucleotide triphosphate hydrolases"/>
    <property type="match status" value="2"/>
</dbReference>
<dbReference type="SMART" id="SM01123">
    <property type="entry name" value="DBP10CT"/>
    <property type="match status" value="1"/>
</dbReference>
<feature type="compositionally biased region" description="Basic residues" evidence="14">
    <location>
        <begin position="982"/>
        <end position="992"/>
    </location>
</feature>
<evidence type="ECO:0000256" key="12">
    <source>
        <dbReference type="ARBA" id="ARBA00047984"/>
    </source>
</evidence>
<evidence type="ECO:0000259" key="15">
    <source>
        <dbReference type="PROSITE" id="PS51192"/>
    </source>
</evidence>
<dbReference type="Pfam" id="PF08147">
    <property type="entry name" value="DBP10CT"/>
    <property type="match status" value="1"/>
</dbReference>